<keyword evidence="2" id="KW-1185">Reference proteome</keyword>
<accession>A0A0N4YK22</accession>
<protein>
    <submittedName>
        <fullName evidence="1 3">Uncharacterized protein</fullName>
    </submittedName>
</protein>
<organism evidence="3">
    <name type="scientific">Nippostrongylus brasiliensis</name>
    <name type="common">Rat hookworm</name>
    <dbReference type="NCBI Taxonomy" id="27835"/>
    <lineage>
        <taxon>Eukaryota</taxon>
        <taxon>Metazoa</taxon>
        <taxon>Ecdysozoa</taxon>
        <taxon>Nematoda</taxon>
        <taxon>Chromadorea</taxon>
        <taxon>Rhabditida</taxon>
        <taxon>Rhabditina</taxon>
        <taxon>Rhabditomorpha</taxon>
        <taxon>Strongyloidea</taxon>
        <taxon>Heligmosomidae</taxon>
        <taxon>Nippostrongylus</taxon>
    </lineage>
</organism>
<gene>
    <name evidence="1" type="ORF">NBR_LOCUS17353</name>
</gene>
<dbReference type="AlphaFoldDB" id="A0A0N4YK22"/>
<proteinExistence type="predicted"/>
<evidence type="ECO:0000313" key="2">
    <source>
        <dbReference type="Proteomes" id="UP000271162"/>
    </source>
</evidence>
<sequence>MNVRGMVAPSLPARLAMAPNTCEIDGGVLFGGIGVEPAVYLPRLIIDRIAASVLQNHLRRAHRLNMVIDQFRDDDISKNDPHEIVLSED</sequence>
<dbReference type="WBParaSite" id="NBR_0001735201-mRNA-1">
    <property type="protein sequence ID" value="NBR_0001735201-mRNA-1"/>
    <property type="gene ID" value="NBR_0001735201"/>
</dbReference>
<name>A0A0N4YK22_NIPBR</name>
<reference evidence="3" key="1">
    <citation type="submission" date="2017-02" db="UniProtKB">
        <authorList>
            <consortium name="WormBaseParasite"/>
        </authorList>
    </citation>
    <scope>IDENTIFICATION</scope>
</reference>
<dbReference type="Proteomes" id="UP000271162">
    <property type="component" value="Unassembled WGS sequence"/>
</dbReference>
<evidence type="ECO:0000313" key="3">
    <source>
        <dbReference type="WBParaSite" id="NBR_0001735201-mRNA-1"/>
    </source>
</evidence>
<reference evidence="1 2" key="2">
    <citation type="submission" date="2018-11" db="EMBL/GenBank/DDBJ databases">
        <authorList>
            <consortium name="Pathogen Informatics"/>
        </authorList>
    </citation>
    <scope>NUCLEOTIDE SEQUENCE [LARGE SCALE GENOMIC DNA]</scope>
</reference>
<dbReference type="EMBL" id="UYSL01022713">
    <property type="protein sequence ID" value="VDL80967.1"/>
    <property type="molecule type" value="Genomic_DNA"/>
</dbReference>
<evidence type="ECO:0000313" key="1">
    <source>
        <dbReference type="EMBL" id="VDL80967.1"/>
    </source>
</evidence>